<sequence length="328" mass="36714">MILPKEDCVIDQCIQSQANNNVNQAKNLATAKFQFLYFFILMVLASALTVASLINAIAPVEKIGFIAFGAAASGRTAVLSACSQIKLDTNETYSIWGLKDLIKHEVGSADYIEASYDHIEEALSLTPKKILAFVIRLNCLRVAGSEYNRIKLALSFLSPNTPYYIVYIGSKRVHLVDFDAEHQKQFLEYHQPTGYLAVEEFNEEDQASIDKFNEKVGVFFRKARPFSSTIHFKGMYFGGKLGPMLGQVVRLIKLNLHLQVNLKPPEDPKESQEPTKGKTLEDKLLHTTPGGVCLKSHQPFLGDNLLCTTPDDVCLKDVHQSFLQDNRK</sequence>
<dbReference type="EMBL" id="AJWJ01000179">
    <property type="protein sequence ID" value="KAF2073842.1"/>
    <property type="molecule type" value="Genomic_DNA"/>
</dbReference>
<proteinExistence type="predicted"/>
<feature type="transmembrane region" description="Helical" evidence="1">
    <location>
        <begin position="35"/>
        <end position="58"/>
    </location>
</feature>
<evidence type="ECO:0000313" key="2">
    <source>
        <dbReference type="EMBL" id="KAF2073842.1"/>
    </source>
</evidence>
<accession>A0A8J4PVU4</accession>
<keyword evidence="3" id="KW-1185">Reference proteome</keyword>
<dbReference type="Proteomes" id="UP000695562">
    <property type="component" value="Unassembled WGS sequence"/>
</dbReference>
<evidence type="ECO:0000313" key="3">
    <source>
        <dbReference type="Proteomes" id="UP000695562"/>
    </source>
</evidence>
<keyword evidence="1" id="KW-1133">Transmembrane helix</keyword>
<protein>
    <submittedName>
        <fullName evidence="2">Uncharacterized protein</fullName>
    </submittedName>
</protein>
<reference evidence="2" key="1">
    <citation type="submission" date="2020-01" db="EMBL/GenBank/DDBJ databases">
        <title>Development of genomics and gene disruption for Polysphondylium violaceum indicates a role for the polyketide synthase stlB in stalk morphogenesis.</title>
        <authorList>
            <person name="Narita B."/>
            <person name="Kawabe Y."/>
            <person name="Kin K."/>
            <person name="Saito T."/>
            <person name="Gibbs R."/>
            <person name="Kuspa A."/>
            <person name="Muzny D."/>
            <person name="Queller D."/>
            <person name="Richards S."/>
            <person name="Strassman J."/>
            <person name="Sucgang R."/>
            <person name="Worley K."/>
            <person name="Schaap P."/>
        </authorList>
    </citation>
    <scope>NUCLEOTIDE SEQUENCE</scope>
    <source>
        <strain evidence="2">QSvi11</strain>
    </source>
</reference>
<organism evidence="2 3">
    <name type="scientific">Polysphondylium violaceum</name>
    <dbReference type="NCBI Taxonomy" id="133409"/>
    <lineage>
        <taxon>Eukaryota</taxon>
        <taxon>Amoebozoa</taxon>
        <taxon>Evosea</taxon>
        <taxon>Eumycetozoa</taxon>
        <taxon>Dictyostelia</taxon>
        <taxon>Dictyosteliales</taxon>
        <taxon>Dictyosteliaceae</taxon>
        <taxon>Polysphondylium</taxon>
    </lineage>
</organism>
<dbReference type="AlphaFoldDB" id="A0A8J4PVU4"/>
<gene>
    <name evidence="2" type="ORF">CYY_004838</name>
</gene>
<keyword evidence="1" id="KW-0472">Membrane</keyword>
<comment type="caution">
    <text evidence="2">The sequence shown here is derived from an EMBL/GenBank/DDBJ whole genome shotgun (WGS) entry which is preliminary data.</text>
</comment>
<name>A0A8J4PVU4_9MYCE</name>
<keyword evidence="1" id="KW-0812">Transmembrane</keyword>
<evidence type="ECO:0000256" key="1">
    <source>
        <dbReference type="SAM" id="Phobius"/>
    </source>
</evidence>